<keyword evidence="3" id="KW-1003">Cell membrane</keyword>
<dbReference type="GO" id="GO:0016491">
    <property type="term" value="F:oxidoreductase activity"/>
    <property type="evidence" value="ECO:0007669"/>
    <property type="project" value="UniProtKB-KW"/>
</dbReference>
<dbReference type="InterPro" id="IPR052049">
    <property type="entry name" value="Electron_transfer_protein"/>
</dbReference>
<comment type="subcellular location">
    <subcellularLocation>
        <location evidence="1">Cell membrane</location>
        <topology evidence="1">Multi-pass membrane protein</topology>
    </subcellularLocation>
</comment>
<dbReference type="RefSeq" id="WP_354696606.1">
    <property type="nucleotide sequence ID" value="NZ_JAZHOG010000012.1"/>
</dbReference>
<keyword evidence="9" id="KW-1185">Reference proteome</keyword>
<gene>
    <name evidence="8" type="ORF">V3330_16770</name>
</gene>
<dbReference type="EC" id="1.8.5.3" evidence="8"/>
<evidence type="ECO:0000256" key="5">
    <source>
        <dbReference type="ARBA" id="ARBA00022989"/>
    </source>
</evidence>
<evidence type="ECO:0000313" key="9">
    <source>
        <dbReference type="Proteomes" id="UP001359886"/>
    </source>
</evidence>
<feature type="transmembrane region" description="Helical" evidence="7">
    <location>
        <begin position="263"/>
        <end position="282"/>
    </location>
</feature>
<evidence type="ECO:0000256" key="3">
    <source>
        <dbReference type="ARBA" id="ARBA00022475"/>
    </source>
</evidence>
<dbReference type="Gene3D" id="1.20.1630.10">
    <property type="entry name" value="Formate dehydrogenase/DMSO reductase domain"/>
    <property type="match status" value="1"/>
</dbReference>
<feature type="transmembrane region" description="Helical" evidence="7">
    <location>
        <begin position="122"/>
        <end position="146"/>
    </location>
</feature>
<feature type="transmembrane region" description="Helical" evidence="7">
    <location>
        <begin position="89"/>
        <end position="110"/>
    </location>
</feature>
<keyword evidence="8" id="KW-0560">Oxidoreductase</keyword>
<protein>
    <submittedName>
        <fullName evidence="8">DmsC/YnfH family molybdoenzyme membrane anchor subunit</fullName>
        <ecNumber evidence="8">1.8.5.3</ecNumber>
    </submittedName>
</protein>
<evidence type="ECO:0000313" key="8">
    <source>
        <dbReference type="EMBL" id="MEJ8569281.1"/>
    </source>
</evidence>
<dbReference type="Proteomes" id="UP001359886">
    <property type="component" value="Unassembled WGS sequence"/>
</dbReference>
<accession>A0AAW9RHM1</accession>
<comment type="similarity">
    <text evidence="2">Belongs to the NrfD family.</text>
</comment>
<keyword evidence="5 7" id="KW-1133">Transmembrane helix</keyword>
<name>A0AAW9RHM1_9GAMM</name>
<keyword evidence="6 7" id="KW-0472">Membrane</keyword>
<dbReference type="AlphaFoldDB" id="A0AAW9RHM1"/>
<dbReference type="GO" id="GO:0005886">
    <property type="term" value="C:plasma membrane"/>
    <property type="evidence" value="ECO:0007669"/>
    <property type="project" value="UniProtKB-SubCell"/>
</dbReference>
<evidence type="ECO:0000256" key="2">
    <source>
        <dbReference type="ARBA" id="ARBA00008929"/>
    </source>
</evidence>
<evidence type="ECO:0000256" key="4">
    <source>
        <dbReference type="ARBA" id="ARBA00022692"/>
    </source>
</evidence>
<dbReference type="InterPro" id="IPR005614">
    <property type="entry name" value="NrfD-like"/>
</dbReference>
<evidence type="ECO:0000256" key="6">
    <source>
        <dbReference type="ARBA" id="ARBA00023136"/>
    </source>
</evidence>
<comment type="caution">
    <text evidence="8">The sequence shown here is derived from an EMBL/GenBank/DDBJ whole genome shotgun (WGS) entry which is preliminary data.</text>
</comment>
<feature type="transmembrane region" description="Helical" evidence="7">
    <location>
        <begin position="53"/>
        <end position="69"/>
    </location>
</feature>
<dbReference type="PANTHER" id="PTHR34856:SF2">
    <property type="entry name" value="PROTEIN NRFD"/>
    <property type="match status" value="1"/>
</dbReference>
<dbReference type="Pfam" id="PF03916">
    <property type="entry name" value="NrfD"/>
    <property type="match status" value="1"/>
</dbReference>
<dbReference type="PANTHER" id="PTHR34856">
    <property type="entry name" value="PROTEIN NRFD"/>
    <property type="match status" value="1"/>
</dbReference>
<feature type="transmembrane region" description="Helical" evidence="7">
    <location>
        <begin position="198"/>
        <end position="218"/>
    </location>
</feature>
<feature type="transmembrane region" description="Helical" evidence="7">
    <location>
        <begin position="238"/>
        <end position="257"/>
    </location>
</feature>
<dbReference type="EMBL" id="JAZHOG010000012">
    <property type="protein sequence ID" value="MEJ8569281.1"/>
    <property type="molecule type" value="Genomic_DNA"/>
</dbReference>
<keyword evidence="4 7" id="KW-0812">Transmembrane</keyword>
<reference evidence="8 9" key="1">
    <citation type="submission" date="2024-02" db="EMBL/GenBank/DDBJ databases">
        <title>A novel Wenzhouxiangellaceae bacterium, isolated from coastal sediments.</title>
        <authorList>
            <person name="Du Z.-J."/>
            <person name="Ye Y.-Q."/>
            <person name="Zhang X.-Y."/>
        </authorList>
    </citation>
    <scope>NUCLEOTIDE SEQUENCE [LARGE SCALE GENOMIC DNA]</scope>
    <source>
        <strain evidence="8 9">CH-27</strain>
    </source>
</reference>
<proteinExistence type="inferred from homology"/>
<organism evidence="8 9">
    <name type="scientific">Elongatibacter sediminis</name>
    <dbReference type="NCBI Taxonomy" id="3119006"/>
    <lineage>
        <taxon>Bacteria</taxon>
        <taxon>Pseudomonadati</taxon>
        <taxon>Pseudomonadota</taxon>
        <taxon>Gammaproteobacteria</taxon>
        <taxon>Chromatiales</taxon>
        <taxon>Wenzhouxiangellaceae</taxon>
        <taxon>Elongatibacter</taxon>
    </lineage>
</organism>
<evidence type="ECO:0000256" key="1">
    <source>
        <dbReference type="ARBA" id="ARBA00004651"/>
    </source>
</evidence>
<evidence type="ECO:0000256" key="7">
    <source>
        <dbReference type="SAM" id="Phobius"/>
    </source>
</evidence>
<feature type="transmembrane region" description="Helical" evidence="7">
    <location>
        <begin position="27"/>
        <end position="47"/>
    </location>
</feature>
<sequence>MATREFPIVGDSLALGYRFQRHWDDSMAAAFFFGELGAGIFLAGALYGSNLTMIVGVLVTAILKTYFHLAHMGVPSRAWRAISRPDRSWISRGFISIIVFTGAAVLHIALNGFGLADSLGGAAAIGGIVKGLALIAALVVMTYHGFAIADSTSISFWNTGLMPVTSLLYSALGGVTVARVLAPSVAASGAGLVPAGQGAASILLVVAAVALLAMLNAANRGSPGARKSLHLLTREGPWVKLFYGVVLGLGLVLPFALLTLAPASMAVDVVVALAVLAGYFTFRILVFKIGLYDPIISFARQA</sequence>